<dbReference type="Pfam" id="PF02753">
    <property type="entry name" value="PapD_C"/>
    <property type="match status" value="1"/>
</dbReference>
<dbReference type="PRINTS" id="PR00969">
    <property type="entry name" value="CHAPERONPILI"/>
</dbReference>
<evidence type="ECO:0000256" key="6">
    <source>
        <dbReference type="SAM" id="SignalP"/>
    </source>
</evidence>
<dbReference type="PANTHER" id="PTHR30251">
    <property type="entry name" value="PILUS ASSEMBLY CHAPERONE"/>
    <property type="match status" value="1"/>
</dbReference>
<dbReference type="EMBL" id="RTTD01000071">
    <property type="protein sequence ID" value="MJY20963.1"/>
    <property type="molecule type" value="Genomic_DNA"/>
</dbReference>
<dbReference type="SUPFAM" id="SSF49354">
    <property type="entry name" value="PapD-like"/>
    <property type="match status" value="1"/>
</dbReference>
<dbReference type="GO" id="GO:0071555">
    <property type="term" value="P:cell wall organization"/>
    <property type="evidence" value="ECO:0007669"/>
    <property type="project" value="InterPro"/>
</dbReference>
<proteinExistence type="inferred from homology"/>
<keyword evidence="5" id="KW-0143">Chaperone</keyword>
<reference evidence="9" key="1">
    <citation type="submission" date="2018-07" db="EMBL/GenBank/DDBJ databases">
        <authorList>
            <consortium name="GenomeTrakr network: Whole genome sequencing for foodborne pathogen traceback"/>
        </authorList>
    </citation>
    <scope>NUCLEOTIDE SEQUENCE [LARGE SCALE GENOMIC DNA]</scope>
    <source>
        <strain evidence="9">NC_WHO_S053</strain>
    </source>
</reference>
<dbReference type="SUPFAM" id="SSF49584">
    <property type="entry name" value="Periplasmic chaperone C-domain"/>
    <property type="match status" value="1"/>
</dbReference>
<evidence type="ECO:0000313" key="9">
    <source>
        <dbReference type="EMBL" id="MJY20963.1"/>
    </source>
</evidence>
<sequence>MSAVKIFFCGMLFIAFNSQAGGGTWLDATRIIYNEKDTSRSVKISSTSSDIPYLVRAWVTHIDNMTVADKWAVTPPVYRLNENGAVQLRLYLLDKSGLPGDRESVFYLNVLSIPGTSSEESKMENDSLGGKIIIAINSKIKVFYRPGNLADTDMEAEYKKLQFRAEGRSISIINPTPFYMNFNEIKVDGVKYNINRQMVSPFGNVTFTTKSVPQKINYRLINDFGGITPLFSVSLKG</sequence>
<evidence type="ECO:0000256" key="1">
    <source>
        <dbReference type="ARBA" id="ARBA00004418"/>
    </source>
</evidence>
<evidence type="ECO:0000256" key="3">
    <source>
        <dbReference type="ARBA" id="ARBA00022729"/>
    </source>
</evidence>
<name>A0A3R0Q6L9_SALEN</name>
<keyword evidence="3 6" id="KW-0732">Signal</keyword>
<dbReference type="InterPro" id="IPR013783">
    <property type="entry name" value="Ig-like_fold"/>
</dbReference>
<dbReference type="InterPro" id="IPR008962">
    <property type="entry name" value="PapD-like_sf"/>
</dbReference>
<dbReference type="Gene3D" id="2.60.40.10">
    <property type="entry name" value="Immunoglobulins"/>
    <property type="match status" value="2"/>
</dbReference>
<evidence type="ECO:0000256" key="5">
    <source>
        <dbReference type="ARBA" id="ARBA00023186"/>
    </source>
</evidence>
<gene>
    <name evidence="9" type="ORF">DTI44_22000</name>
</gene>
<dbReference type="GO" id="GO:0030288">
    <property type="term" value="C:outer membrane-bounded periplasmic space"/>
    <property type="evidence" value="ECO:0007669"/>
    <property type="project" value="InterPro"/>
</dbReference>
<protein>
    <submittedName>
        <fullName evidence="9">Molecular chaperone</fullName>
    </submittedName>
</protein>
<feature type="domain" description="Pili assembly chaperone N-terminal" evidence="7">
    <location>
        <begin position="26"/>
        <end position="149"/>
    </location>
</feature>
<dbReference type="InterPro" id="IPR001829">
    <property type="entry name" value="Pili_assmbl_chaperone_bac"/>
</dbReference>
<comment type="caution">
    <text evidence="9">The sequence shown here is derived from an EMBL/GenBank/DDBJ whole genome shotgun (WGS) entry which is preliminary data.</text>
</comment>
<evidence type="ECO:0000259" key="7">
    <source>
        <dbReference type="Pfam" id="PF00345"/>
    </source>
</evidence>
<dbReference type="InterPro" id="IPR016147">
    <property type="entry name" value="Pili_assmbl_chaperone_N"/>
</dbReference>
<feature type="signal peptide" evidence="6">
    <location>
        <begin position="1"/>
        <end position="20"/>
    </location>
</feature>
<dbReference type="InterPro" id="IPR050643">
    <property type="entry name" value="Periplasmic_pilus_chap"/>
</dbReference>
<accession>A0A3R0Q6L9</accession>
<dbReference type="AlphaFoldDB" id="A0A3R0Q6L9"/>
<organism evidence="9">
    <name type="scientific">Salmonella enteritidis</name>
    <dbReference type="NCBI Taxonomy" id="149539"/>
    <lineage>
        <taxon>Bacteria</taxon>
        <taxon>Pseudomonadati</taxon>
        <taxon>Pseudomonadota</taxon>
        <taxon>Gammaproteobacteria</taxon>
        <taxon>Enterobacterales</taxon>
        <taxon>Enterobacteriaceae</taxon>
        <taxon>Salmonella</taxon>
    </lineage>
</organism>
<evidence type="ECO:0000256" key="2">
    <source>
        <dbReference type="ARBA" id="ARBA00007399"/>
    </source>
</evidence>
<dbReference type="InterPro" id="IPR016148">
    <property type="entry name" value="Pili_assmbl_chaperone_C"/>
</dbReference>
<dbReference type="PANTHER" id="PTHR30251:SF0">
    <property type="entry name" value="FIMBRIAL CHAPERONE PROTEIN ELFD-RELATED"/>
    <property type="match status" value="1"/>
</dbReference>
<feature type="domain" description="Pili assembly chaperone C-terminal" evidence="8">
    <location>
        <begin position="174"/>
        <end position="228"/>
    </location>
</feature>
<comment type="subcellular location">
    <subcellularLocation>
        <location evidence="1">Periplasm</location>
    </subcellularLocation>
</comment>
<dbReference type="InterPro" id="IPR036316">
    <property type="entry name" value="Pili_assmbl_chap_C_dom_sf"/>
</dbReference>
<dbReference type="Proteomes" id="UP000839535">
    <property type="component" value="Unassembled WGS sequence"/>
</dbReference>
<dbReference type="Pfam" id="PF00345">
    <property type="entry name" value="PapD_N"/>
    <property type="match status" value="1"/>
</dbReference>
<comment type="similarity">
    <text evidence="2">Belongs to the periplasmic pilus chaperone family.</text>
</comment>
<keyword evidence="4" id="KW-0574">Periplasm</keyword>
<evidence type="ECO:0000256" key="4">
    <source>
        <dbReference type="ARBA" id="ARBA00022764"/>
    </source>
</evidence>
<feature type="chain" id="PRO_5018679875" evidence="6">
    <location>
        <begin position="21"/>
        <end position="237"/>
    </location>
</feature>
<evidence type="ECO:0000259" key="8">
    <source>
        <dbReference type="Pfam" id="PF02753"/>
    </source>
</evidence>